<keyword evidence="4" id="KW-0472">Membrane</keyword>
<reference evidence="6" key="1">
    <citation type="journal article" date="2021" name="Antonie Van Leeuwenhoek">
        <title>Draft genome and description of Waterburya agarophytonicola gen. nov. sp. nov. (Pleurocapsales, Cyanobacteria): a seaweed symbiont.</title>
        <authorList>
            <person name="Bonthond G."/>
            <person name="Shalygin S."/>
            <person name="Bayer T."/>
            <person name="Weinberger F."/>
        </authorList>
    </citation>
    <scope>NUCLEOTIDE SEQUENCE</scope>
    <source>
        <strain evidence="6">KI4</strain>
    </source>
</reference>
<protein>
    <submittedName>
        <fullName evidence="6">Fatty acid desaturase</fullName>
    </submittedName>
</protein>
<organism evidence="6 7">
    <name type="scientific">Waterburya agarophytonicola KI4</name>
    <dbReference type="NCBI Taxonomy" id="2874699"/>
    <lineage>
        <taxon>Bacteria</taxon>
        <taxon>Bacillati</taxon>
        <taxon>Cyanobacteriota</taxon>
        <taxon>Cyanophyceae</taxon>
        <taxon>Pleurocapsales</taxon>
        <taxon>Hyellaceae</taxon>
        <taxon>Waterburya</taxon>
        <taxon>Waterburya agarophytonicola</taxon>
    </lineage>
</organism>
<feature type="transmembrane region" description="Helical" evidence="4">
    <location>
        <begin position="194"/>
        <end position="216"/>
    </location>
</feature>
<keyword evidence="3" id="KW-0408">Iron</keyword>
<comment type="similarity">
    <text evidence="2">Belongs to the fatty acid desaturase type 2 family.</text>
</comment>
<keyword evidence="4" id="KW-0812">Transmembrane</keyword>
<dbReference type="AlphaFoldDB" id="A0A964BRP1"/>
<proteinExistence type="inferred from homology"/>
<feature type="domain" description="Fatty acid desaturase" evidence="5">
    <location>
        <begin position="64"/>
        <end position="315"/>
    </location>
</feature>
<feature type="transmembrane region" description="Helical" evidence="4">
    <location>
        <begin position="42"/>
        <end position="60"/>
    </location>
</feature>
<keyword evidence="4" id="KW-1133">Transmembrane helix</keyword>
<evidence type="ECO:0000256" key="1">
    <source>
        <dbReference type="ARBA" id="ARBA00001954"/>
    </source>
</evidence>
<comment type="caution">
    <text evidence="6">The sequence shown here is derived from an EMBL/GenBank/DDBJ whole genome shotgun (WGS) entry which is preliminary data.</text>
</comment>
<evidence type="ECO:0000259" key="5">
    <source>
        <dbReference type="Pfam" id="PF00487"/>
    </source>
</evidence>
<feature type="transmembrane region" description="Helical" evidence="4">
    <location>
        <begin position="66"/>
        <end position="86"/>
    </location>
</feature>
<dbReference type="InterPro" id="IPR005804">
    <property type="entry name" value="FA_desaturase_dom"/>
</dbReference>
<dbReference type="GO" id="GO:0016491">
    <property type="term" value="F:oxidoreductase activity"/>
    <property type="evidence" value="ECO:0007669"/>
    <property type="project" value="InterPro"/>
</dbReference>
<dbReference type="Pfam" id="PF00487">
    <property type="entry name" value="FA_desaturase"/>
    <property type="match status" value="1"/>
</dbReference>
<dbReference type="Proteomes" id="UP000729733">
    <property type="component" value="Unassembled WGS sequence"/>
</dbReference>
<sequence length="352" mass="41517">MTAVSPPTLTSSQPKQLDDSVKLRDVINTLPKEVFVKNPRKAWTKVAINAVCVVLGYWTVAVSPWYLLPFAWIFLGTSLQGFFVIAHDCGHRSFSNRIWLNDLVGHIVTLPLAYPFHAWRILHNHHHKYTNNLDKDNTWTPFTTEIFDNASPALKWFYRRMRGWFWWMGSIAHWAKLHFNWSQFEGKQREQVRFSVLLVVAAMAIAFPALIITTGITGLIKFWLMPFLVYHFWMSTFTMFHHTMPEIPFKGEGEWNEARAQLSGTVNCKYPWWVEFLCHDINVHIPHHVTTAIPWYNLRQAHNSLVENWGEYLYPDCTFNWELVQKVTKVCHLYEEQDNYQSIEKYRLLSQQ</sequence>
<evidence type="ECO:0000256" key="2">
    <source>
        <dbReference type="ARBA" id="ARBA00008749"/>
    </source>
</evidence>
<dbReference type="GO" id="GO:0006629">
    <property type="term" value="P:lipid metabolic process"/>
    <property type="evidence" value="ECO:0007669"/>
    <property type="project" value="InterPro"/>
</dbReference>
<comment type="cofactor">
    <cofactor evidence="1">
        <name>Fe(2+)</name>
        <dbReference type="ChEBI" id="CHEBI:29033"/>
    </cofactor>
</comment>
<dbReference type="InterPro" id="IPR012171">
    <property type="entry name" value="Fatty_acid_desaturase"/>
</dbReference>
<dbReference type="RefSeq" id="WP_229640100.1">
    <property type="nucleotide sequence ID" value="NZ_JADWDC010000016.1"/>
</dbReference>
<evidence type="ECO:0000313" key="6">
    <source>
        <dbReference type="EMBL" id="MCC0177062.1"/>
    </source>
</evidence>
<name>A0A964BRP1_9CYAN</name>
<evidence type="ECO:0000256" key="4">
    <source>
        <dbReference type="SAM" id="Phobius"/>
    </source>
</evidence>
<evidence type="ECO:0000256" key="3">
    <source>
        <dbReference type="ARBA" id="ARBA00023004"/>
    </source>
</evidence>
<gene>
    <name evidence="6" type="ORF">I4641_08740</name>
</gene>
<dbReference type="PANTHER" id="PTHR32100">
    <property type="entry name" value="OMEGA-6 FATTY ACID DESATURASE, CHLOROPLASTIC"/>
    <property type="match status" value="1"/>
</dbReference>
<keyword evidence="7" id="KW-1185">Reference proteome</keyword>
<evidence type="ECO:0000313" key="7">
    <source>
        <dbReference type="Proteomes" id="UP000729733"/>
    </source>
</evidence>
<dbReference type="EMBL" id="JADWDC010000016">
    <property type="protein sequence ID" value="MCC0177062.1"/>
    <property type="molecule type" value="Genomic_DNA"/>
</dbReference>
<dbReference type="CDD" id="cd03507">
    <property type="entry name" value="Delta12-FADS-like"/>
    <property type="match status" value="1"/>
</dbReference>
<accession>A0A964BRP1</accession>